<feature type="domain" description="Luciferase-like" evidence="8">
    <location>
        <begin position="30"/>
        <end position="390"/>
    </location>
</feature>
<dbReference type="GO" id="GO:0004497">
    <property type="term" value="F:monooxygenase activity"/>
    <property type="evidence" value="ECO:0007669"/>
    <property type="project" value="UniProtKB-KW"/>
</dbReference>
<dbReference type="EMBL" id="VMNX01000002">
    <property type="protein sequence ID" value="MPY47438.1"/>
    <property type="molecule type" value="Genomic_DNA"/>
</dbReference>
<feature type="signal peptide" evidence="7">
    <location>
        <begin position="1"/>
        <end position="27"/>
    </location>
</feature>
<dbReference type="InterPro" id="IPR011251">
    <property type="entry name" value="Luciferase-like_dom"/>
</dbReference>
<evidence type="ECO:0000256" key="2">
    <source>
        <dbReference type="ARBA" id="ARBA00022643"/>
    </source>
</evidence>
<keyword evidence="1 6" id="KW-0285">Flavoprotein</keyword>
<protein>
    <submittedName>
        <fullName evidence="9">NtaA/DmoA family FMN-dependent monooxygenase</fullName>
        <ecNumber evidence="9">1.14.-.-</ecNumber>
    </submittedName>
</protein>
<evidence type="ECO:0000313" key="9">
    <source>
        <dbReference type="EMBL" id="MPY47438.1"/>
    </source>
</evidence>
<sequence>MPRRTWLMSRMFHLGFFSSFSPPAWHAATDRAHGEDWWSGDYHARLARHVEEACFDFLFFEDTSGVSRMFGGSMDTDLKNSLSAPKNDPVALISYLSAVTTRLGLISTASTTLYPPYLLARLYSTVDGLSRGRAGWNIVTSSEEESAHNYGYEALPPPGERYDRAEEFVDVARQLWTSWEEGAVVRDHDRGIHTDPAKVHEINHVGKHFKVRGPLNSFPSPQRVPVLAQAGGSPRGRDFAARNAELIMATTIGGIDAMRAFREDIHGRMKTFGRSPDECRIMYATHVHVTDGSRDLRSTVTDSQLVSMLGKHAAHIGVDLFQYDLDAPLPEDVVANGTTSMLDSIKDKGRQGITLREAILDICLGDDELGVVGTADDIAHNLAGAMEAVGGDGFIIMATQNANEEHVSGILDEVVPRLQRMGVARTGYSGATLRENLFAF</sequence>
<reference evidence="9 10" key="1">
    <citation type="submission" date="2019-09" db="EMBL/GenBank/DDBJ databases">
        <authorList>
            <person name="Duangmal K."/>
            <person name="Teo W.F.A."/>
            <person name="Lipun K."/>
        </authorList>
    </citation>
    <scope>NUCLEOTIDE SEQUENCE [LARGE SCALE GENOMIC DNA]</scope>
    <source>
        <strain evidence="9 10">K1PN6</strain>
    </source>
</reference>
<dbReference type="GO" id="GO:0016705">
    <property type="term" value="F:oxidoreductase activity, acting on paired donors, with incorporation or reduction of molecular oxygen"/>
    <property type="evidence" value="ECO:0007669"/>
    <property type="project" value="InterPro"/>
</dbReference>
<dbReference type="InterPro" id="IPR051260">
    <property type="entry name" value="Diverse_substr_monoxygenases"/>
</dbReference>
<proteinExistence type="inferred from homology"/>
<feature type="binding site" evidence="6">
    <location>
        <position position="162"/>
    </location>
    <ligand>
        <name>FMN</name>
        <dbReference type="ChEBI" id="CHEBI:58210"/>
    </ligand>
</feature>
<dbReference type="PANTHER" id="PTHR30011">
    <property type="entry name" value="ALKANESULFONATE MONOOXYGENASE-RELATED"/>
    <property type="match status" value="1"/>
</dbReference>
<keyword evidence="7" id="KW-0732">Signal</keyword>
<dbReference type="Proteomes" id="UP000373149">
    <property type="component" value="Unassembled WGS sequence"/>
</dbReference>
<evidence type="ECO:0000256" key="7">
    <source>
        <dbReference type="SAM" id="SignalP"/>
    </source>
</evidence>
<dbReference type="PANTHER" id="PTHR30011:SF16">
    <property type="entry name" value="C2H2 FINGER DOMAIN TRANSCRIPTION FACTOR (EUROFUNG)-RELATED"/>
    <property type="match status" value="1"/>
</dbReference>
<dbReference type="Gene3D" id="3.20.20.30">
    <property type="entry name" value="Luciferase-like domain"/>
    <property type="match status" value="1"/>
</dbReference>
<comment type="similarity">
    <text evidence="5">Belongs to the NtaA/SnaA/DszA monooxygenase family.</text>
</comment>
<dbReference type="NCBIfam" id="TIGR03860">
    <property type="entry name" value="FMN_nitrolo"/>
    <property type="match status" value="1"/>
</dbReference>
<evidence type="ECO:0000256" key="3">
    <source>
        <dbReference type="ARBA" id="ARBA00023002"/>
    </source>
</evidence>
<feature type="chain" id="PRO_5024362320" evidence="7">
    <location>
        <begin position="28"/>
        <end position="440"/>
    </location>
</feature>
<feature type="binding site" evidence="6">
    <location>
        <position position="108"/>
    </location>
    <ligand>
        <name>FMN</name>
        <dbReference type="ChEBI" id="CHEBI:58210"/>
    </ligand>
</feature>
<dbReference type="AlphaFoldDB" id="A0A5N8WLQ4"/>
<dbReference type="PIRSF" id="PIRSF000337">
    <property type="entry name" value="NTA_MOA"/>
    <property type="match status" value="1"/>
</dbReference>
<organism evidence="9 10">
    <name type="scientific">Streptomyces acidicola</name>
    <dbReference type="NCBI Taxonomy" id="2596892"/>
    <lineage>
        <taxon>Bacteria</taxon>
        <taxon>Bacillati</taxon>
        <taxon>Actinomycetota</taxon>
        <taxon>Actinomycetes</taxon>
        <taxon>Kitasatosporales</taxon>
        <taxon>Streptomycetaceae</taxon>
        <taxon>Streptomyces</taxon>
    </lineage>
</organism>
<evidence type="ECO:0000256" key="1">
    <source>
        <dbReference type="ARBA" id="ARBA00022630"/>
    </source>
</evidence>
<keyword evidence="3 9" id="KW-0560">Oxidoreductase</keyword>
<keyword evidence="10" id="KW-1185">Reference proteome</keyword>
<feature type="binding site" evidence="6">
    <location>
        <position position="62"/>
    </location>
    <ligand>
        <name>FMN</name>
        <dbReference type="ChEBI" id="CHEBI:58210"/>
    </ligand>
</feature>
<dbReference type="EC" id="1.14.-.-" evidence="9"/>
<evidence type="ECO:0000256" key="5">
    <source>
        <dbReference type="ARBA" id="ARBA00033748"/>
    </source>
</evidence>
<keyword evidence="4 9" id="KW-0503">Monooxygenase</keyword>
<accession>A0A5N8WLQ4</accession>
<evidence type="ECO:0000256" key="4">
    <source>
        <dbReference type="ARBA" id="ARBA00023033"/>
    </source>
</evidence>
<evidence type="ECO:0000313" key="10">
    <source>
        <dbReference type="Proteomes" id="UP000373149"/>
    </source>
</evidence>
<keyword evidence="2 6" id="KW-0288">FMN</keyword>
<dbReference type="InterPro" id="IPR036661">
    <property type="entry name" value="Luciferase-like_sf"/>
</dbReference>
<name>A0A5N8WLQ4_9ACTN</name>
<feature type="binding site" evidence="6">
    <location>
        <position position="233"/>
    </location>
    <ligand>
        <name>FMN</name>
        <dbReference type="ChEBI" id="CHEBI:58210"/>
    </ligand>
</feature>
<evidence type="ECO:0000256" key="6">
    <source>
        <dbReference type="PIRSR" id="PIRSR000337-1"/>
    </source>
</evidence>
<evidence type="ECO:0000259" key="8">
    <source>
        <dbReference type="Pfam" id="PF00296"/>
    </source>
</evidence>
<dbReference type="Pfam" id="PF00296">
    <property type="entry name" value="Bac_luciferase"/>
    <property type="match status" value="1"/>
</dbReference>
<dbReference type="SUPFAM" id="SSF51679">
    <property type="entry name" value="Bacterial luciferase-like"/>
    <property type="match status" value="1"/>
</dbReference>
<gene>
    <name evidence="9" type="ORF">FPZ41_02045</name>
</gene>
<dbReference type="InterPro" id="IPR016215">
    <property type="entry name" value="NTA_MOA"/>
</dbReference>
<comment type="caution">
    <text evidence="9">The sequence shown here is derived from an EMBL/GenBank/DDBJ whole genome shotgun (WGS) entry which is preliminary data.</text>
</comment>